<dbReference type="InterPro" id="IPR003594">
    <property type="entry name" value="HATPase_dom"/>
</dbReference>
<dbReference type="FunFam" id="1.10.287.130:FF:000002">
    <property type="entry name" value="Two-component osmosensing histidine kinase"/>
    <property type="match status" value="1"/>
</dbReference>
<dbReference type="InterPro" id="IPR001789">
    <property type="entry name" value="Sig_transdc_resp-reg_receiver"/>
</dbReference>
<dbReference type="EMBL" id="JADFUA010000001">
    <property type="protein sequence ID" value="MBE9608407.1"/>
    <property type="molecule type" value="Genomic_DNA"/>
</dbReference>
<dbReference type="SMART" id="SM00220">
    <property type="entry name" value="S_TKc"/>
    <property type="match status" value="1"/>
</dbReference>
<keyword evidence="8" id="KW-0547">Nucleotide-binding</keyword>
<dbReference type="InterPro" id="IPR036641">
    <property type="entry name" value="HPT_dom_sf"/>
</dbReference>
<evidence type="ECO:0000256" key="13">
    <source>
        <dbReference type="ARBA" id="ARBA00023136"/>
    </source>
</evidence>
<dbReference type="SMART" id="SM00388">
    <property type="entry name" value="HisKA"/>
    <property type="match status" value="1"/>
</dbReference>
<comment type="function">
    <text evidence="14">Member of the two-component regulatory system BvgS/BvgA. Phosphorylates BvgA via a four-step phosphorelay in response to environmental signals.</text>
</comment>
<dbReference type="Pfam" id="PF13426">
    <property type="entry name" value="PAS_9"/>
    <property type="match status" value="1"/>
</dbReference>
<feature type="domain" description="Response regulatory" evidence="23">
    <location>
        <begin position="1988"/>
        <end position="2106"/>
    </location>
</feature>
<feature type="modified residue" description="4-aspartylphosphate" evidence="19">
    <location>
        <position position="1900"/>
    </location>
</feature>
<dbReference type="Gene3D" id="3.40.50.2300">
    <property type="match status" value="2"/>
</dbReference>
<evidence type="ECO:0000313" key="27">
    <source>
        <dbReference type="EMBL" id="MBE9608407.1"/>
    </source>
</evidence>
<dbReference type="CDD" id="cd00130">
    <property type="entry name" value="PAS"/>
    <property type="match status" value="1"/>
</dbReference>
<evidence type="ECO:0000256" key="8">
    <source>
        <dbReference type="ARBA" id="ARBA00022741"/>
    </source>
</evidence>
<dbReference type="InterPro" id="IPR035965">
    <property type="entry name" value="PAS-like_dom_sf"/>
</dbReference>
<evidence type="ECO:0000256" key="6">
    <source>
        <dbReference type="ARBA" id="ARBA00022679"/>
    </source>
</evidence>
<dbReference type="InterPro" id="IPR000719">
    <property type="entry name" value="Prot_kinase_dom"/>
</dbReference>
<keyword evidence="9" id="KW-0418">Kinase</keyword>
<organism evidence="27 28">
    <name type="scientific">Chitinilyticum piscinae</name>
    <dbReference type="NCBI Taxonomy" id="2866724"/>
    <lineage>
        <taxon>Bacteria</taxon>
        <taxon>Pseudomonadati</taxon>
        <taxon>Pseudomonadota</taxon>
        <taxon>Betaproteobacteria</taxon>
        <taxon>Neisseriales</taxon>
        <taxon>Chitinibacteraceae</taxon>
        <taxon>Chitinilyticum</taxon>
    </lineage>
</organism>
<protein>
    <recommendedName>
        <fullName evidence="16">Sensory/regulatory protein RpfC</fullName>
        <ecNumber evidence="3">2.7.13.3</ecNumber>
    </recommendedName>
    <alternativeName>
        <fullName evidence="17">Virulence sensor protein BvgS</fullName>
    </alternativeName>
</protein>
<dbReference type="PANTHER" id="PTHR45339:SF1">
    <property type="entry name" value="HYBRID SIGNAL TRANSDUCTION HISTIDINE KINASE J"/>
    <property type="match status" value="1"/>
</dbReference>
<dbReference type="Pfam" id="PF00072">
    <property type="entry name" value="Response_reg"/>
    <property type="match status" value="1"/>
</dbReference>
<dbReference type="InterPro" id="IPR000014">
    <property type="entry name" value="PAS"/>
</dbReference>
<dbReference type="InterPro" id="IPR029016">
    <property type="entry name" value="GAF-like_dom_sf"/>
</dbReference>
<dbReference type="InterPro" id="IPR036890">
    <property type="entry name" value="HATPase_C_sf"/>
</dbReference>
<feature type="domain" description="PAC" evidence="25">
    <location>
        <begin position="1545"/>
        <end position="1596"/>
    </location>
</feature>
<evidence type="ECO:0000259" key="24">
    <source>
        <dbReference type="PROSITE" id="PS50112"/>
    </source>
</evidence>
<dbReference type="PROSITE" id="PS50112">
    <property type="entry name" value="PAS"/>
    <property type="match status" value="1"/>
</dbReference>
<evidence type="ECO:0000256" key="12">
    <source>
        <dbReference type="ARBA" id="ARBA00023012"/>
    </source>
</evidence>
<dbReference type="PROSITE" id="PS50011">
    <property type="entry name" value="PROTEIN_KINASE_DOM"/>
    <property type="match status" value="1"/>
</dbReference>
<accession>A0A8J7K1A6</accession>
<comment type="subunit">
    <text evidence="15">At low DSF concentrations, interacts with RpfF.</text>
</comment>
<dbReference type="PROSITE" id="PS50110">
    <property type="entry name" value="RESPONSE_REGULATORY"/>
    <property type="match status" value="2"/>
</dbReference>
<comment type="subcellular location">
    <subcellularLocation>
        <location evidence="2">Cell membrane</location>
        <topology evidence="2">Multi-pass membrane protein</topology>
    </subcellularLocation>
</comment>
<comment type="catalytic activity">
    <reaction evidence="1">
        <text>ATP + protein L-histidine = ADP + protein N-phospho-L-histidine.</text>
        <dbReference type="EC" id="2.7.13.3"/>
    </reaction>
</comment>
<dbReference type="SUPFAM" id="SSF47226">
    <property type="entry name" value="Histidine-containing phosphotransfer domain, HPT domain"/>
    <property type="match status" value="1"/>
</dbReference>
<evidence type="ECO:0000256" key="18">
    <source>
        <dbReference type="PROSITE-ProRule" id="PRU00110"/>
    </source>
</evidence>
<dbReference type="Gene3D" id="3.30.450.40">
    <property type="match status" value="1"/>
</dbReference>
<dbReference type="InterPro" id="IPR005467">
    <property type="entry name" value="His_kinase_dom"/>
</dbReference>
<dbReference type="InterPro" id="IPR011006">
    <property type="entry name" value="CheY-like_superfamily"/>
</dbReference>
<comment type="caution">
    <text evidence="27">The sequence shown here is derived from an EMBL/GenBank/DDBJ whole genome shotgun (WGS) entry which is preliminary data.</text>
</comment>
<dbReference type="SMART" id="SM00387">
    <property type="entry name" value="HATPase_c"/>
    <property type="match status" value="1"/>
</dbReference>
<dbReference type="Pfam" id="PF02518">
    <property type="entry name" value="HATPase_c"/>
    <property type="match status" value="1"/>
</dbReference>
<dbReference type="PROSITE" id="PS50113">
    <property type="entry name" value="PAC"/>
    <property type="match status" value="1"/>
</dbReference>
<evidence type="ECO:0000256" key="3">
    <source>
        <dbReference type="ARBA" id="ARBA00012438"/>
    </source>
</evidence>
<dbReference type="SMART" id="SM00065">
    <property type="entry name" value="GAF"/>
    <property type="match status" value="1"/>
</dbReference>
<dbReference type="CDD" id="cd00082">
    <property type="entry name" value="HisKA"/>
    <property type="match status" value="1"/>
</dbReference>
<dbReference type="Pfam" id="PF00512">
    <property type="entry name" value="HisKA"/>
    <property type="match status" value="1"/>
</dbReference>
<feature type="domain" description="Response regulatory" evidence="23">
    <location>
        <begin position="1851"/>
        <end position="1965"/>
    </location>
</feature>
<evidence type="ECO:0000256" key="9">
    <source>
        <dbReference type="ARBA" id="ARBA00022777"/>
    </source>
</evidence>
<dbReference type="InterPro" id="IPR011009">
    <property type="entry name" value="Kinase-like_dom_sf"/>
</dbReference>
<keyword evidence="12" id="KW-0902">Two-component regulatory system</keyword>
<proteinExistence type="predicted"/>
<dbReference type="GO" id="GO:0005524">
    <property type="term" value="F:ATP binding"/>
    <property type="evidence" value="ECO:0007669"/>
    <property type="project" value="UniProtKB-KW"/>
</dbReference>
<dbReference type="Gene3D" id="1.10.510.10">
    <property type="entry name" value="Transferase(Phosphotransferase) domain 1"/>
    <property type="match status" value="1"/>
</dbReference>
<evidence type="ECO:0000256" key="20">
    <source>
        <dbReference type="SAM" id="Coils"/>
    </source>
</evidence>
<keyword evidence="5 19" id="KW-0597">Phosphoprotein</keyword>
<evidence type="ECO:0000256" key="17">
    <source>
        <dbReference type="ARBA" id="ARBA00070152"/>
    </source>
</evidence>
<keyword evidence="11" id="KW-1133">Transmembrane helix</keyword>
<dbReference type="FunFam" id="3.30.565.10:FF:000010">
    <property type="entry name" value="Sensor histidine kinase RcsC"/>
    <property type="match status" value="1"/>
</dbReference>
<dbReference type="CDD" id="cd16922">
    <property type="entry name" value="HATPase_EvgS-ArcB-TorS-like"/>
    <property type="match status" value="1"/>
</dbReference>
<dbReference type="GO" id="GO:0005886">
    <property type="term" value="C:plasma membrane"/>
    <property type="evidence" value="ECO:0007669"/>
    <property type="project" value="UniProtKB-SubCell"/>
</dbReference>
<dbReference type="RefSeq" id="WP_194114896.1">
    <property type="nucleotide sequence ID" value="NZ_JADFUA010000001.1"/>
</dbReference>
<dbReference type="PROSITE" id="PS50109">
    <property type="entry name" value="HIS_KIN"/>
    <property type="match status" value="1"/>
</dbReference>
<gene>
    <name evidence="27" type="ORF">INR99_03510</name>
</gene>
<dbReference type="InterPro" id="IPR027417">
    <property type="entry name" value="P-loop_NTPase"/>
</dbReference>
<keyword evidence="28" id="KW-1185">Reference proteome</keyword>
<dbReference type="Pfam" id="PF13191">
    <property type="entry name" value="AAA_16"/>
    <property type="match status" value="1"/>
</dbReference>
<dbReference type="SUPFAM" id="SSF52540">
    <property type="entry name" value="P-loop containing nucleoside triphosphate hydrolases"/>
    <property type="match status" value="1"/>
</dbReference>
<dbReference type="SMART" id="SM00448">
    <property type="entry name" value="REC"/>
    <property type="match status" value="1"/>
</dbReference>
<feature type="domain" description="Protein kinase" evidence="21">
    <location>
        <begin position="6"/>
        <end position="277"/>
    </location>
</feature>
<dbReference type="InterPro" id="IPR003661">
    <property type="entry name" value="HisK_dim/P_dom"/>
</dbReference>
<evidence type="ECO:0000256" key="7">
    <source>
        <dbReference type="ARBA" id="ARBA00022692"/>
    </source>
</evidence>
<evidence type="ECO:0000256" key="5">
    <source>
        <dbReference type="ARBA" id="ARBA00022553"/>
    </source>
</evidence>
<dbReference type="InterPro" id="IPR036097">
    <property type="entry name" value="HisK_dim/P_sf"/>
</dbReference>
<evidence type="ECO:0000256" key="15">
    <source>
        <dbReference type="ARBA" id="ARBA00064003"/>
    </source>
</evidence>
<keyword evidence="7" id="KW-0812">Transmembrane</keyword>
<dbReference type="EC" id="2.7.13.3" evidence="3"/>
<keyword evidence="20" id="KW-0175">Coiled coil</keyword>
<evidence type="ECO:0000256" key="19">
    <source>
        <dbReference type="PROSITE-ProRule" id="PRU00169"/>
    </source>
</evidence>
<dbReference type="SUPFAM" id="SSF55785">
    <property type="entry name" value="PYP-like sensor domain (PAS domain)"/>
    <property type="match status" value="1"/>
</dbReference>
<keyword evidence="13" id="KW-0472">Membrane</keyword>
<evidence type="ECO:0000259" key="23">
    <source>
        <dbReference type="PROSITE" id="PS50110"/>
    </source>
</evidence>
<dbReference type="PRINTS" id="PR00344">
    <property type="entry name" value="BCTRLSENSOR"/>
</dbReference>
<dbReference type="SUPFAM" id="SSF55781">
    <property type="entry name" value="GAF domain-like"/>
    <property type="match status" value="1"/>
</dbReference>
<dbReference type="Pfam" id="PF00069">
    <property type="entry name" value="Pkinase"/>
    <property type="match status" value="1"/>
</dbReference>
<dbReference type="Proteomes" id="UP000604481">
    <property type="component" value="Unassembled WGS sequence"/>
</dbReference>
<feature type="domain" description="PAS" evidence="24">
    <location>
        <begin position="1499"/>
        <end position="1527"/>
    </location>
</feature>
<dbReference type="PANTHER" id="PTHR45339">
    <property type="entry name" value="HYBRID SIGNAL TRANSDUCTION HISTIDINE KINASE J"/>
    <property type="match status" value="1"/>
</dbReference>
<evidence type="ECO:0000259" key="21">
    <source>
        <dbReference type="PROSITE" id="PS50011"/>
    </source>
</evidence>
<dbReference type="InterPro" id="IPR041664">
    <property type="entry name" value="AAA_16"/>
</dbReference>
<dbReference type="InterPro" id="IPR003018">
    <property type="entry name" value="GAF"/>
</dbReference>
<keyword evidence="10" id="KW-0067">ATP-binding</keyword>
<dbReference type="Gene3D" id="1.20.120.160">
    <property type="entry name" value="HPT domain"/>
    <property type="match status" value="1"/>
</dbReference>
<dbReference type="SUPFAM" id="SSF56112">
    <property type="entry name" value="Protein kinase-like (PK-like)"/>
    <property type="match status" value="1"/>
</dbReference>
<dbReference type="SUPFAM" id="SSF55874">
    <property type="entry name" value="ATPase domain of HSP90 chaperone/DNA topoisomerase II/histidine kinase"/>
    <property type="match status" value="1"/>
</dbReference>
<evidence type="ECO:0000256" key="16">
    <source>
        <dbReference type="ARBA" id="ARBA00068150"/>
    </source>
</evidence>
<dbReference type="SMART" id="SM00091">
    <property type="entry name" value="PAS"/>
    <property type="match status" value="1"/>
</dbReference>
<keyword evidence="4" id="KW-1003">Cell membrane</keyword>
<feature type="modified residue" description="4-aspartylphosphate" evidence="19">
    <location>
        <position position="2039"/>
    </location>
</feature>
<dbReference type="InterPro" id="IPR004358">
    <property type="entry name" value="Sig_transdc_His_kin-like_C"/>
</dbReference>
<feature type="coiled-coil region" evidence="20">
    <location>
        <begin position="1437"/>
        <end position="1464"/>
    </location>
</feature>
<keyword evidence="6" id="KW-0808">Transferase</keyword>
<dbReference type="Pfam" id="PF01590">
    <property type="entry name" value="GAF"/>
    <property type="match status" value="1"/>
</dbReference>
<sequence>MPARTYSLDTLLCSHADAMLYRGQHRQTGQPVLIKVAASTQPQSQQRLQEEGARWQALPLPALPQLLSLQRTPGAVALILSDVAGISLERYLAENTLDMSRTLHLLDQLLMLLTDLHQHGFLLGSLHPQALLVEPATLTVSLVDLGLARQAKSATEPLDLLKLPLGMQAFIAPEQTGRMPGNPDYRSDFYSLGCLGYRLLTGRNPFLGADTLEIIHGHLAMHPVWPVFEKGSARHVLQCILARLLAKNPAERYQSADGLKADLQICRLGLDTLQPAFTPGRHDSDSILRAAATLYCRDEEQGKLQKAMSLARHSGQNSLIVIRGVPGAGKSALLEDARRYSGETTWLLTARCDQLRRDIPYDPLSQAFGMLVRHILTRGSDQLEHYRLRLQQALGDQAGIIVDLVPELRWLIGEQPAVAALGPSETRHRFMALFSRFIAVFATEETPLLMLLDDLHWADAASLQLLASVLKDPDCRHILLITSLSEQLTTPSGQAHHWLADLRESSVPVSDISLKGLADTDIRHWLANCLHQPPEAVDALARIIHGKTGGQPFFVVQLLEKLQADGLLIFNAVQGGWQWDLESIRRIPLNDDMLELMERRIGLLPASAQHVLQAASCIGQRFAHSLLAACLPAIVVPQLDHALQQLIDQGLIAREASGAGDSNEQRIEYHFLHPRLQQAAYASLDAETRTRTHLRIGERLQAYAAPSSHDSLIFDIASHLNQACDIITTPSARLRLAETNLAAGKKAMAAIAYEQACNYLQAGRALLAGSDAPAELAFALGLHEAQALSALGLPEAAAHCFEELLQVPVDSLLHAEACEHYSVALQNFGDSAGALQLVERGLAVLGVVLPRQTDAAEAATRTLFASLQAGNVLQRLGQLPDAGPRDIQIGRLFDRYIITTYFTEPQRLGLVISHNVQHVLEHGCAAASSVALAWFAMLLGMHGQHRESFSYGEAALQLTQRFADPYFSGKTELLAHAQSLNWQNTFAANEAALSAAFEHCHRHGDQQYASYAILSAYIASWLQGDDLHRVKKQCRRWLEYCARHVPLELGQARIRLHLLQNLLGETPLPVDIEQILADYAAEQNWTDVSESLTDLAWTACLHGSYAAGLAYARRAAPLLAQGAAGNLLILAQFHLASVICLARESVHGTNQLAETTPHLHALAGWAAINPSGFAAWDALARAEALKAGQQPGQAISAYLEACDAARSAGQTLLLGLSSALLGEALAERHATLAASSISEARMAFTACGARALLARLPGETAGYAAPAARSSSSITQQLDLKAMMKSALAISSEIVLDRLVARIMQITVENAGAQLGLLLQRSDGHWQVRARLDHSQPGSPIELAPEGIELNRAVIDYVARTGEPVILGNALEQGDFVRDPWTIRQQLRSVMCMPLTCHTQLDYLLYLENRSICGAFTPDRVAVLGLLASQTAIALENASLYTTLQQEKEAIRDLNANLEFRVAERTAALQQALLEQEAILQNTLTGIVFLRNRVIQRCNESCAAMLGYQPEELRGQSVRIFYQDDRDFELIGNELYPFLASGEKIVLDRPIVHRDGHLLWCMIQAKQIDPNDPEKGIVVAMQDITVRKEAEQALAQAKEAAEEATRTKSLFLANMSHEIRTPLTAILGYTELLSSSALAEQQRDHLQRVQVSASALLNVINNILDFSKIEAGQHLMEDAEFDLQGVLDQLGKVVSLQAGRKQLQLIFLLDGKLPRLFHGDPLRLGQILLNLLSNAIKFTEQGEVMLTVCRVEAQGEPRLAFSIRDTGIGMNPDEQKRLFQSFSQADPSMTRRFGGTGLGLAISQQLVQLMGGKIEVHSTPGKGTTFHFSLPWRPALRPPQPGDQLPPAGGRIMLAIKHETTRAAIRQMLGDQGWDVEECQRVSTVLQHAAWPRFDLLLFDLPALDVPLEELMAQLGRELPHAQIMALSHAGQAEQHAQSLQHHGIAIMHQPWTVWDFLGLWQSQRAAPHYPLARHPPVQSGAPLLGMHILLVEDTETLRDLAASILSEHGARVSQASNGSEALAVILDQQQAIDIVLMDIQMPVMDGITACRRIRAYFSAESLPILAMTAHASEEHIVASRAAGMNDHLLKPIDAATLVGKLRQWSPSTRVSQSPVPSQTSPKPALQALPGLDLPRALLHFGGRIDILRKMLPRLREQYGQVAITLDGLLRSGQHDDALLLVHSLKGVAGTLGASGVYQRSSLIESRLQQGDTVAADDVQALAKEMTLAVDSIAIFEHRLGTEEPPPAPSAAENTDQSSLSCLFELLQQRNLRARRVFETLRPQLQTRFPLQTSLLSDAVEQLDFRNALAIVAELQALE</sequence>
<dbReference type="Gene3D" id="3.30.565.10">
    <property type="entry name" value="Histidine kinase-like ATPase, C-terminal domain"/>
    <property type="match status" value="1"/>
</dbReference>
<evidence type="ECO:0000256" key="4">
    <source>
        <dbReference type="ARBA" id="ARBA00022475"/>
    </source>
</evidence>
<dbReference type="PROSITE" id="PS50894">
    <property type="entry name" value="HPT"/>
    <property type="match status" value="1"/>
</dbReference>
<evidence type="ECO:0000313" key="28">
    <source>
        <dbReference type="Proteomes" id="UP000604481"/>
    </source>
</evidence>
<dbReference type="GO" id="GO:0000155">
    <property type="term" value="F:phosphorelay sensor kinase activity"/>
    <property type="evidence" value="ECO:0007669"/>
    <property type="project" value="InterPro"/>
</dbReference>
<evidence type="ECO:0000256" key="2">
    <source>
        <dbReference type="ARBA" id="ARBA00004651"/>
    </source>
</evidence>
<evidence type="ECO:0000259" key="26">
    <source>
        <dbReference type="PROSITE" id="PS50894"/>
    </source>
</evidence>
<evidence type="ECO:0000256" key="11">
    <source>
        <dbReference type="ARBA" id="ARBA00022989"/>
    </source>
</evidence>
<evidence type="ECO:0000256" key="10">
    <source>
        <dbReference type="ARBA" id="ARBA00022840"/>
    </source>
</evidence>
<feature type="domain" description="Histidine kinase" evidence="22">
    <location>
        <begin position="1614"/>
        <end position="1834"/>
    </location>
</feature>
<dbReference type="CDD" id="cd17546">
    <property type="entry name" value="REC_hyHK_CKI1_RcsC-like"/>
    <property type="match status" value="1"/>
</dbReference>
<dbReference type="Gene3D" id="1.10.287.130">
    <property type="match status" value="1"/>
</dbReference>
<dbReference type="InterPro" id="IPR000700">
    <property type="entry name" value="PAS-assoc_C"/>
</dbReference>
<name>A0A8J7K1A6_9NEIS</name>
<dbReference type="SUPFAM" id="SSF52172">
    <property type="entry name" value="CheY-like"/>
    <property type="match status" value="2"/>
</dbReference>
<feature type="domain" description="HPt" evidence="26">
    <location>
        <begin position="2144"/>
        <end position="2243"/>
    </location>
</feature>
<evidence type="ECO:0000259" key="22">
    <source>
        <dbReference type="PROSITE" id="PS50109"/>
    </source>
</evidence>
<evidence type="ECO:0000256" key="14">
    <source>
        <dbReference type="ARBA" id="ARBA00058004"/>
    </source>
</evidence>
<dbReference type="NCBIfam" id="TIGR00229">
    <property type="entry name" value="sensory_box"/>
    <property type="match status" value="1"/>
</dbReference>
<feature type="modified residue" description="Phosphohistidine" evidence="18">
    <location>
        <position position="2183"/>
    </location>
</feature>
<dbReference type="SUPFAM" id="SSF47384">
    <property type="entry name" value="Homodimeric domain of signal transducing histidine kinase"/>
    <property type="match status" value="1"/>
</dbReference>
<dbReference type="Gene3D" id="3.30.450.20">
    <property type="entry name" value="PAS domain"/>
    <property type="match status" value="1"/>
</dbReference>
<evidence type="ECO:0000256" key="1">
    <source>
        <dbReference type="ARBA" id="ARBA00000085"/>
    </source>
</evidence>
<evidence type="ECO:0000259" key="25">
    <source>
        <dbReference type="PROSITE" id="PS50113"/>
    </source>
</evidence>
<reference evidence="27 28" key="1">
    <citation type="submission" date="2020-10" db="EMBL/GenBank/DDBJ databases">
        <title>The genome sequence of Chitinilyticum litopenaei 4Y14.</title>
        <authorList>
            <person name="Liu Y."/>
        </authorList>
    </citation>
    <scope>NUCLEOTIDE SEQUENCE [LARGE SCALE GENOMIC DNA]</scope>
    <source>
        <strain evidence="27 28">4Y14</strain>
    </source>
</reference>
<dbReference type="InterPro" id="IPR008207">
    <property type="entry name" value="Sig_transdc_His_kin_Hpt_dom"/>
</dbReference>